<gene>
    <name evidence="2" type="ORF">T4B_10211</name>
</gene>
<feature type="region of interest" description="Disordered" evidence="1">
    <location>
        <begin position="19"/>
        <end position="41"/>
    </location>
</feature>
<keyword evidence="3" id="KW-1185">Reference proteome</keyword>
<evidence type="ECO:0000313" key="2">
    <source>
        <dbReference type="EMBL" id="KRZ25590.1"/>
    </source>
</evidence>
<proteinExistence type="predicted"/>
<reference evidence="2 3" key="1">
    <citation type="submission" date="2015-01" db="EMBL/GenBank/DDBJ databases">
        <title>Evolution of Trichinella species and genotypes.</title>
        <authorList>
            <person name="Korhonen P.K."/>
            <person name="Edoardo P."/>
            <person name="Giuseppe L.R."/>
            <person name="Gasser R.B."/>
        </authorList>
    </citation>
    <scope>NUCLEOTIDE SEQUENCE [LARGE SCALE GENOMIC DNA]</scope>
    <source>
        <strain evidence="2">ISS588</strain>
    </source>
</reference>
<comment type="caution">
    <text evidence="2">The sequence shown here is derived from an EMBL/GenBank/DDBJ whole genome shotgun (WGS) entry which is preliminary data.</text>
</comment>
<sequence>MKTQRRMISNCEQKKKIPNRIRSHGKKRKESNRKRFQSGNSWSIGLMENEIEEINTDLNKTKVENEEKMVKQGGAGTRNFEQI</sequence>
<feature type="compositionally biased region" description="Basic residues" evidence="1">
    <location>
        <begin position="19"/>
        <end position="36"/>
    </location>
</feature>
<dbReference type="EMBL" id="JYDS01000099">
    <property type="protein sequence ID" value="KRZ25590.1"/>
    <property type="molecule type" value="Genomic_DNA"/>
</dbReference>
<name>A0A0V1ISJ6_TRIPS</name>
<dbReference type="AlphaFoldDB" id="A0A0V1ISJ6"/>
<accession>A0A0V1ISJ6</accession>
<organism evidence="2 3">
    <name type="scientific">Trichinella pseudospiralis</name>
    <name type="common">Parasitic roundworm</name>
    <dbReference type="NCBI Taxonomy" id="6337"/>
    <lineage>
        <taxon>Eukaryota</taxon>
        <taxon>Metazoa</taxon>
        <taxon>Ecdysozoa</taxon>
        <taxon>Nematoda</taxon>
        <taxon>Enoplea</taxon>
        <taxon>Dorylaimia</taxon>
        <taxon>Trichinellida</taxon>
        <taxon>Trichinellidae</taxon>
        <taxon>Trichinella</taxon>
    </lineage>
</organism>
<evidence type="ECO:0000313" key="3">
    <source>
        <dbReference type="Proteomes" id="UP000054805"/>
    </source>
</evidence>
<dbReference type="Proteomes" id="UP000054805">
    <property type="component" value="Unassembled WGS sequence"/>
</dbReference>
<protein>
    <submittedName>
        <fullName evidence="2">Uncharacterized protein</fullName>
    </submittedName>
</protein>
<evidence type="ECO:0000256" key="1">
    <source>
        <dbReference type="SAM" id="MobiDB-lite"/>
    </source>
</evidence>